<sequence length="219" mass="24641">MNGEFGLTSSTDGISGASLGAEVFQIKYAHARPLPAKITFFLSLKTGKRTTVYTDKLVVSSGTTFHEVEEWVGRVVGSVEHFHPDRVSGDERLQIRLKTHSRDTQSRYERLTPENMSFLLHKGWAMRTKYTNKNEAQFDLFVYGTASSAVRRCRIPRALHDEPQIRLDSVVSEEGDDGLTRFTIAIVTEAAPGFRELLKSLCSINSDLHYEKAEPISFI</sequence>
<evidence type="ECO:0000313" key="2">
    <source>
        <dbReference type="Proteomes" id="UP000315496"/>
    </source>
</evidence>
<reference evidence="1 2" key="1">
    <citation type="submission" date="2019-05" db="EMBL/GenBank/DDBJ databases">
        <title>The compact genome of Giardia muris reveals important steps in the evolution of intestinal protozoan parasites.</title>
        <authorList>
            <person name="Xu F."/>
            <person name="Jimenez-Gonzalez A."/>
            <person name="Einarsson E."/>
            <person name="Astvaldsson A."/>
            <person name="Peirasmaki D."/>
            <person name="Eckmann L."/>
            <person name="Andersson J.O."/>
            <person name="Svard S.G."/>
            <person name="Jerlstrom-Hultqvist J."/>
        </authorList>
    </citation>
    <scope>NUCLEOTIDE SEQUENCE [LARGE SCALE GENOMIC DNA]</scope>
    <source>
        <strain evidence="1 2">Roberts-Thomson</strain>
    </source>
</reference>
<proteinExistence type="predicted"/>
<keyword evidence="2" id="KW-1185">Reference proteome</keyword>
<evidence type="ECO:0000313" key="1">
    <source>
        <dbReference type="EMBL" id="TNJ26995.1"/>
    </source>
</evidence>
<dbReference type="Proteomes" id="UP000315496">
    <property type="component" value="Chromosome 4"/>
</dbReference>
<protein>
    <submittedName>
        <fullName evidence="1">Uncharacterized protein</fullName>
    </submittedName>
</protein>
<dbReference type="AlphaFoldDB" id="A0A4Z1SQ35"/>
<dbReference type="EMBL" id="VDLU01000004">
    <property type="protein sequence ID" value="TNJ26995.1"/>
    <property type="molecule type" value="Genomic_DNA"/>
</dbReference>
<organism evidence="1 2">
    <name type="scientific">Giardia muris</name>
    <dbReference type="NCBI Taxonomy" id="5742"/>
    <lineage>
        <taxon>Eukaryota</taxon>
        <taxon>Metamonada</taxon>
        <taxon>Diplomonadida</taxon>
        <taxon>Hexamitidae</taxon>
        <taxon>Giardiinae</taxon>
        <taxon>Giardia</taxon>
    </lineage>
</organism>
<name>A0A4Z1SQ35_GIAMU</name>
<accession>A0A4Z1SQ35</accession>
<comment type="caution">
    <text evidence="1">The sequence shown here is derived from an EMBL/GenBank/DDBJ whole genome shotgun (WGS) entry which is preliminary data.</text>
</comment>
<dbReference type="VEuPathDB" id="GiardiaDB:GMRT_14888"/>
<gene>
    <name evidence="1" type="ORF">GMRT_14888</name>
</gene>